<dbReference type="AlphaFoldDB" id="G2YPF3"/>
<dbReference type="EMBL" id="FQ790347">
    <property type="protein sequence ID" value="CCD53501.1"/>
    <property type="molecule type" value="Genomic_DNA"/>
</dbReference>
<evidence type="ECO:0000313" key="3">
    <source>
        <dbReference type="Proteomes" id="UP000008177"/>
    </source>
</evidence>
<proteinExistence type="predicted"/>
<organism evidence="2 3">
    <name type="scientific">Botryotinia fuckeliana (strain T4)</name>
    <name type="common">Noble rot fungus</name>
    <name type="synonym">Botrytis cinerea</name>
    <dbReference type="NCBI Taxonomy" id="999810"/>
    <lineage>
        <taxon>Eukaryota</taxon>
        <taxon>Fungi</taxon>
        <taxon>Dikarya</taxon>
        <taxon>Ascomycota</taxon>
        <taxon>Pezizomycotina</taxon>
        <taxon>Leotiomycetes</taxon>
        <taxon>Helotiales</taxon>
        <taxon>Sclerotiniaceae</taxon>
        <taxon>Botrytis</taxon>
    </lineage>
</organism>
<feature type="transmembrane region" description="Helical" evidence="1">
    <location>
        <begin position="12"/>
        <end position="32"/>
    </location>
</feature>
<sequence>MPHKQEAMRLKYAMSFAYNIWGLGQAVAGFLARIGPNMHFATPASNCSNCPSDFYVGSSKMRLLSGWTLCSR</sequence>
<dbReference type="HOGENOM" id="CLU_2721947_0_0_1"/>
<reference evidence="3" key="1">
    <citation type="journal article" date="2011" name="PLoS Genet.">
        <title>Genomic analysis of the necrotrophic fungal pathogens Sclerotinia sclerotiorum and Botrytis cinerea.</title>
        <authorList>
            <person name="Amselem J."/>
            <person name="Cuomo C.A."/>
            <person name="van Kan J.A."/>
            <person name="Viaud M."/>
            <person name="Benito E.P."/>
            <person name="Couloux A."/>
            <person name="Coutinho P.M."/>
            <person name="de Vries R.P."/>
            <person name="Dyer P.S."/>
            <person name="Fillinger S."/>
            <person name="Fournier E."/>
            <person name="Gout L."/>
            <person name="Hahn M."/>
            <person name="Kohn L."/>
            <person name="Lapalu N."/>
            <person name="Plummer K.M."/>
            <person name="Pradier J.M."/>
            <person name="Quevillon E."/>
            <person name="Sharon A."/>
            <person name="Simon A."/>
            <person name="ten Have A."/>
            <person name="Tudzynski B."/>
            <person name="Tudzynski P."/>
            <person name="Wincker P."/>
            <person name="Andrew M."/>
            <person name="Anthouard V."/>
            <person name="Beever R.E."/>
            <person name="Beffa R."/>
            <person name="Benoit I."/>
            <person name="Bouzid O."/>
            <person name="Brault B."/>
            <person name="Chen Z."/>
            <person name="Choquer M."/>
            <person name="Collemare J."/>
            <person name="Cotton P."/>
            <person name="Danchin E.G."/>
            <person name="Da Silva C."/>
            <person name="Gautier A."/>
            <person name="Giraud C."/>
            <person name="Giraud T."/>
            <person name="Gonzalez C."/>
            <person name="Grossetete S."/>
            <person name="Guldener U."/>
            <person name="Henrissat B."/>
            <person name="Howlett B.J."/>
            <person name="Kodira C."/>
            <person name="Kretschmer M."/>
            <person name="Lappartient A."/>
            <person name="Leroch M."/>
            <person name="Levis C."/>
            <person name="Mauceli E."/>
            <person name="Neuveglise C."/>
            <person name="Oeser B."/>
            <person name="Pearson M."/>
            <person name="Poulain J."/>
            <person name="Poussereau N."/>
            <person name="Quesneville H."/>
            <person name="Rascle C."/>
            <person name="Schumacher J."/>
            <person name="Segurens B."/>
            <person name="Sexton A."/>
            <person name="Silva E."/>
            <person name="Sirven C."/>
            <person name="Soanes D.M."/>
            <person name="Talbot N.J."/>
            <person name="Templeton M."/>
            <person name="Yandava C."/>
            <person name="Yarden O."/>
            <person name="Zeng Q."/>
            <person name="Rollins J.A."/>
            <person name="Lebrun M.H."/>
            <person name="Dickman M."/>
        </authorList>
    </citation>
    <scope>NUCLEOTIDE SEQUENCE [LARGE SCALE GENOMIC DNA]</scope>
    <source>
        <strain evidence="3">T4</strain>
    </source>
</reference>
<dbReference type="Proteomes" id="UP000008177">
    <property type="component" value="Unplaced contigs"/>
</dbReference>
<name>G2YPF3_BOTF4</name>
<dbReference type="InParanoid" id="G2YPF3"/>
<accession>G2YPF3</accession>
<keyword evidence="1" id="KW-1133">Transmembrane helix</keyword>
<evidence type="ECO:0000256" key="1">
    <source>
        <dbReference type="SAM" id="Phobius"/>
    </source>
</evidence>
<protein>
    <submittedName>
        <fullName evidence="2">Uncharacterized protein</fullName>
    </submittedName>
</protein>
<evidence type="ECO:0000313" key="2">
    <source>
        <dbReference type="EMBL" id="CCD53501.1"/>
    </source>
</evidence>
<keyword evidence="1" id="KW-0812">Transmembrane</keyword>
<gene>
    <name evidence="2" type="ORF">BofuT4_uP135460.1</name>
</gene>
<keyword evidence="1" id="KW-0472">Membrane</keyword>